<protein>
    <recommendedName>
        <fullName evidence="2">Cation efflux protein cytoplasmic domain-containing protein</fullName>
    </recommendedName>
</protein>
<name>A0ABP6JJN5_STRTU</name>
<feature type="region of interest" description="Disordered" evidence="1">
    <location>
        <begin position="66"/>
        <end position="133"/>
    </location>
</feature>
<accession>A0ABP6JJN5</accession>
<comment type="caution">
    <text evidence="3">The sequence shown here is derived from an EMBL/GenBank/DDBJ whole genome shotgun (WGS) entry which is preliminary data.</text>
</comment>
<sequence>MHDLHVWEITSGDVVLSAHVIVEVGGDCHSVRRALQTTLREEYGITHATLQVDHAPAPLVGAGAVAARARGPALRGRARHRAPRERPPPTRADRPHRAAGHPGHLPTRRCGQRRAVGRTRTHPTGRPSAGTER</sequence>
<gene>
    <name evidence="3" type="ORF">GCM10020221_31670</name>
</gene>
<dbReference type="InterPro" id="IPR027470">
    <property type="entry name" value="Cation_efflux_CTD"/>
</dbReference>
<feature type="compositionally biased region" description="Basic and acidic residues" evidence="1">
    <location>
        <begin position="84"/>
        <end position="96"/>
    </location>
</feature>
<evidence type="ECO:0000313" key="3">
    <source>
        <dbReference type="EMBL" id="GAA2933598.1"/>
    </source>
</evidence>
<dbReference type="EMBL" id="BAAAXZ010000120">
    <property type="protein sequence ID" value="GAA2933598.1"/>
    <property type="molecule type" value="Genomic_DNA"/>
</dbReference>
<dbReference type="Pfam" id="PF16916">
    <property type="entry name" value="ZT_dimer"/>
    <property type="match status" value="1"/>
</dbReference>
<dbReference type="InterPro" id="IPR036837">
    <property type="entry name" value="Cation_efflux_CTD_sf"/>
</dbReference>
<keyword evidence="4" id="KW-1185">Reference proteome</keyword>
<proteinExistence type="predicted"/>
<evidence type="ECO:0000256" key="1">
    <source>
        <dbReference type="SAM" id="MobiDB-lite"/>
    </source>
</evidence>
<organism evidence="3 4">
    <name type="scientific">Streptomyces thioluteus</name>
    <dbReference type="NCBI Taxonomy" id="66431"/>
    <lineage>
        <taxon>Bacteria</taxon>
        <taxon>Bacillati</taxon>
        <taxon>Actinomycetota</taxon>
        <taxon>Actinomycetes</taxon>
        <taxon>Kitasatosporales</taxon>
        <taxon>Streptomycetaceae</taxon>
        <taxon>Streptomyces</taxon>
    </lineage>
</organism>
<reference evidence="4" key="1">
    <citation type="journal article" date="2019" name="Int. J. Syst. Evol. Microbiol.">
        <title>The Global Catalogue of Microorganisms (GCM) 10K type strain sequencing project: providing services to taxonomists for standard genome sequencing and annotation.</title>
        <authorList>
            <consortium name="The Broad Institute Genomics Platform"/>
            <consortium name="The Broad Institute Genome Sequencing Center for Infectious Disease"/>
            <person name="Wu L."/>
            <person name="Ma J."/>
        </authorList>
    </citation>
    <scope>NUCLEOTIDE SEQUENCE [LARGE SCALE GENOMIC DNA]</scope>
    <source>
        <strain evidence="4">JCM 4087</strain>
    </source>
</reference>
<dbReference type="Proteomes" id="UP001501102">
    <property type="component" value="Unassembled WGS sequence"/>
</dbReference>
<feature type="domain" description="Cation efflux protein cytoplasmic" evidence="2">
    <location>
        <begin position="1"/>
        <end position="54"/>
    </location>
</feature>
<evidence type="ECO:0000259" key="2">
    <source>
        <dbReference type="Pfam" id="PF16916"/>
    </source>
</evidence>
<feature type="compositionally biased region" description="Low complexity" evidence="1">
    <location>
        <begin position="66"/>
        <end position="75"/>
    </location>
</feature>
<feature type="compositionally biased region" description="Basic residues" evidence="1">
    <location>
        <begin position="106"/>
        <end position="123"/>
    </location>
</feature>
<evidence type="ECO:0000313" key="4">
    <source>
        <dbReference type="Proteomes" id="UP001501102"/>
    </source>
</evidence>
<dbReference type="SUPFAM" id="SSF160240">
    <property type="entry name" value="Cation efflux protein cytoplasmic domain-like"/>
    <property type="match status" value="1"/>
</dbReference>